<keyword evidence="1" id="KW-1133">Transmembrane helix</keyword>
<name>A0AAW2GBU6_9HYME</name>
<evidence type="ECO:0000256" key="1">
    <source>
        <dbReference type="SAM" id="Phobius"/>
    </source>
</evidence>
<organism evidence="2 3">
    <name type="scientific">Cardiocondyla obscurior</name>
    <dbReference type="NCBI Taxonomy" id="286306"/>
    <lineage>
        <taxon>Eukaryota</taxon>
        <taxon>Metazoa</taxon>
        <taxon>Ecdysozoa</taxon>
        <taxon>Arthropoda</taxon>
        <taxon>Hexapoda</taxon>
        <taxon>Insecta</taxon>
        <taxon>Pterygota</taxon>
        <taxon>Neoptera</taxon>
        <taxon>Endopterygota</taxon>
        <taxon>Hymenoptera</taxon>
        <taxon>Apocrita</taxon>
        <taxon>Aculeata</taxon>
        <taxon>Formicoidea</taxon>
        <taxon>Formicidae</taxon>
        <taxon>Myrmicinae</taxon>
        <taxon>Cardiocondyla</taxon>
    </lineage>
</organism>
<accession>A0AAW2GBU6</accession>
<reference evidence="2 3" key="1">
    <citation type="submission" date="2023-03" db="EMBL/GenBank/DDBJ databases">
        <title>High recombination rates correlate with genetic variation in Cardiocondyla obscurior ants.</title>
        <authorList>
            <person name="Errbii M."/>
        </authorList>
    </citation>
    <scope>NUCLEOTIDE SEQUENCE [LARGE SCALE GENOMIC DNA]</scope>
    <source>
        <strain evidence="2">Alpha-2009</strain>
        <tissue evidence="2">Whole body</tissue>
    </source>
</reference>
<dbReference type="AlphaFoldDB" id="A0AAW2GBU6"/>
<protein>
    <submittedName>
        <fullName evidence="2">Uncharacterized protein</fullName>
    </submittedName>
</protein>
<gene>
    <name evidence="2" type="ORF">PUN28_006501</name>
</gene>
<keyword evidence="1" id="KW-0472">Membrane</keyword>
<comment type="caution">
    <text evidence="2">The sequence shown here is derived from an EMBL/GenBank/DDBJ whole genome shotgun (WGS) entry which is preliminary data.</text>
</comment>
<keyword evidence="3" id="KW-1185">Reference proteome</keyword>
<sequence>MHPRHVTRTSKAHHLFAQFLISTHLMVISLSFIISYANSGLQRTIPCYACCLLAYVTQRNLRFSSNQLDAGRSLNFDLRLSCHILNTVIINNLRNQGVDLCRSSSLSDVRIILAAEVFSILCVDPGRK</sequence>
<proteinExistence type="predicted"/>
<evidence type="ECO:0000313" key="2">
    <source>
        <dbReference type="EMBL" id="KAL0124691.1"/>
    </source>
</evidence>
<keyword evidence="1" id="KW-0812">Transmembrane</keyword>
<feature type="transmembrane region" description="Helical" evidence="1">
    <location>
        <begin position="12"/>
        <end position="34"/>
    </location>
</feature>
<evidence type="ECO:0000313" key="3">
    <source>
        <dbReference type="Proteomes" id="UP001430953"/>
    </source>
</evidence>
<dbReference type="Proteomes" id="UP001430953">
    <property type="component" value="Unassembled WGS sequence"/>
</dbReference>
<dbReference type="EMBL" id="JADYXP020000005">
    <property type="protein sequence ID" value="KAL0124691.1"/>
    <property type="molecule type" value="Genomic_DNA"/>
</dbReference>